<dbReference type="InterPro" id="IPR046335">
    <property type="entry name" value="LacI/GalR-like_sensor"/>
</dbReference>
<keyword evidence="3" id="KW-0804">Transcription</keyword>
<evidence type="ECO:0000256" key="3">
    <source>
        <dbReference type="ARBA" id="ARBA00023163"/>
    </source>
</evidence>
<sequence length="325" mass="34579">MTVRIQDVAHAAGVSVTTVSRVLSDRGTVAESTRQKVLDAAHKAGYTRSTFLPRNDARFIAVATPQDPEHWQLEVSRLVNAELQSHGILTMTPLIDTHLGSLETSIQAGAGLVVTPTFTHLDVDVPVVRFDETSFASPSTSANETIAAKLDLATGLSLAFEHLTDLGHRKIGLVCKDTGELADLLASRFLAEHPMRHLGDANDWIVRVSKSYSGGIHAALRLKDAGGTAVIVQGQLQLFGVLDAIRKRGLTVPRDLSVVGIGDSLTTQYTGPPATVLSLDTVAMAQALAAATRTVLHIPGEHMKSVPPNFRPKLIARGSTSAGRS</sequence>
<dbReference type="PANTHER" id="PTHR30146:SF153">
    <property type="entry name" value="LACTOSE OPERON REPRESSOR"/>
    <property type="match status" value="1"/>
</dbReference>
<dbReference type="GO" id="GO:0000976">
    <property type="term" value="F:transcription cis-regulatory region binding"/>
    <property type="evidence" value="ECO:0007669"/>
    <property type="project" value="TreeGrafter"/>
</dbReference>
<dbReference type="OrthoDB" id="3324394at2"/>
<dbReference type="Pfam" id="PF13377">
    <property type="entry name" value="Peripla_BP_3"/>
    <property type="match status" value="1"/>
</dbReference>
<keyword evidence="2" id="KW-0238">DNA-binding</keyword>
<protein>
    <submittedName>
        <fullName evidence="5">LacI family transcriptional regulator</fullName>
    </submittedName>
</protein>
<evidence type="ECO:0000313" key="6">
    <source>
        <dbReference type="Proteomes" id="UP000235598"/>
    </source>
</evidence>
<evidence type="ECO:0000256" key="1">
    <source>
        <dbReference type="ARBA" id="ARBA00023015"/>
    </source>
</evidence>
<dbReference type="Gene3D" id="1.10.260.40">
    <property type="entry name" value="lambda repressor-like DNA-binding domains"/>
    <property type="match status" value="1"/>
</dbReference>
<dbReference type="AlphaFoldDB" id="A0A2N6VLU8"/>
<feature type="domain" description="HTH lacI-type" evidence="4">
    <location>
        <begin position="3"/>
        <end position="62"/>
    </location>
</feature>
<dbReference type="PANTHER" id="PTHR30146">
    <property type="entry name" value="LACI-RELATED TRANSCRIPTIONAL REPRESSOR"/>
    <property type="match status" value="1"/>
</dbReference>
<organism evidence="5 6">
    <name type="scientific">Brevibacterium paucivorans</name>
    <dbReference type="NCBI Taxonomy" id="170994"/>
    <lineage>
        <taxon>Bacteria</taxon>
        <taxon>Bacillati</taxon>
        <taxon>Actinomycetota</taxon>
        <taxon>Actinomycetes</taxon>
        <taxon>Micrococcales</taxon>
        <taxon>Brevibacteriaceae</taxon>
        <taxon>Brevibacterium</taxon>
    </lineage>
</organism>
<dbReference type="SUPFAM" id="SSF53822">
    <property type="entry name" value="Periplasmic binding protein-like I"/>
    <property type="match status" value="1"/>
</dbReference>
<dbReference type="InterPro" id="IPR000843">
    <property type="entry name" value="HTH_LacI"/>
</dbReference>
<reference evidence="5 6" key="1">
    <citation type="submission" date="2017-09" db="EMBL/GenBank/DDBJ databases">
        <title>Bacterial strain isolated from the female urinary microbiota.</title>
        <authorList>
            <person name="Thomas-White K."/>
            <person name="Kumar N."/>
            <person name="Forster S."/>
            <person name="Putonti C."/>
            <person name="Lawley T."/>
            <person name="Wolfe A.J."/>
        </authorList>
    </citation>
    <scope>NUCLEOTIDE SEQUENCE [LARGE SCALE GENOMIC DNA]</scope>
    <source>
        <strain evidence="5 6">UMB1301</strain>
    </source>
</reference>
<comment type="caution">
    <text evidence="5">The sequence shown here is derived from an EMBL/GenBank/DDBJ whole genome shotgun (WGS) entry which is preliminary data.</text>
</comment>
<dbReference type="SMART" id="SM00354">
    <property type="entry name" value="HTH_LACI"/>
    <property type="match status" value="1"/>
</dbReference>
<dbReference type="Pfam" id="PF00356">
    <property type="entry name" value="LacI"/>
    <property type="match status" value="1"/>
</dbReference>
<dbReference type="InterPro" id="IPR010982">
    <property type="entry name" value="Lambda_DNA-bd_dom_sf"/>
</dbReference>
<name>A0A2N6VLU8_9MICO</name>
<dbReference type="EMBL" id="PNHK01000003">
    <property type="protein sequence ID" value="PMD05120.1"/>
    <property type="molecule type" value="Genomic_DNA"/>
</dbReference>
<dbReference type="CDD" id="cd01392">
    <property type="entry name" value="HTH_LacI"/>
    <property type="match status" value="1"/>
</dbReference>
<keyword evidence="1" id="KW-0805">Transcription regulation</keyword>
<evidence type="ECO:0000256" key="2">
    <source>
        <dbReference type="ARBA" id="ARBA00023125"/>
    </source>
</evidence>
<dbReference type="GO" id="GO:0003700">
    <property type="term" value="F:DNA-binding transcription factor activity"/>
    <property type="evidence" value="ECO:0007669"/>
    <property type="project" value="TreeGrafter"/>
</dbReference>
<evidence type="ECO:0000313" key="5">
    <source>
        <dbReference type="EMBL" id="PMD05120.1"/>
    </source>
</evidence>
<dbReference type="PROSITE" id="PS50932">
    <property type="entry name" value="HTH_LACI_2"/>
    <property type="match status" value="1"/>
</dbReference>
<dbReference type="PROSITE" id="PS00356">
    <property type="entry name" value="HTH_LACI_1"/>
    <property type="match status" value="1"/>
</dbReference>
<dbReference type="Proteomes" id="UP000235598">
    <property type="component" value="Unassembled WGS sequence"/>
</dbReference>
<dbReference type="RefSeq" id="WP_102239060.1">
    <property type="nucleotide sequence ID" value="NZ_PNHK01000003.1"/>
</dbReference>
<accession>A0A2N6VLU8</accession>
<proteinExistence type="predicted"/>
<dbReference type="Gene3D" id="3.40.50.2300">
    <property type="match status" value="2"/>
</dbReference>
<gene>
    <name evidence="5" type="ORF">CJ199_08500</name>
</gene>
<dbReference type="SUPFAM" id="SSF47413">
    <property type="entry name" value="lambda repressor-like DNA-binding domains"/>
    <property type="match status" value="1"/>
</dbReference>
<dbReference type="InterPro" id="IPR028082">
    <property type="entry name" value="Peripla_BP_I"/>
</dbReference>
<evidence type="ECO:0000259" key="4">
    <source>
        <dbReference type="PROSITE" id="PS50932"/>
    </source>
</evidence>